<organism evidence="8">
    <name type="scientific">Spumella elongata</name>
    <dbReference type="NCBI Taxonomy" id="89044"/>
    <lineage>
        <taxon>Eukaryota</taxon>
        <taxon>Sar</taxon>
        <taxon>Stramenopiles</taxon>
        <taxon>Ochrophyta</taxon>
        <taxon>Chrysophyceae</taxon>
        <taxon>Chromulinales</taxon>
        <taxon>Chromulinaceae</taxon>
        <taxon>Spumella</taxon>
    </lineage>
</organism>
<evidence type="ECO:0000256" key="3">
    <source>
        <dbReference type="ARBA" id="ARBA00023136"/>
    </source>
</evidence>
<dbReference type="InterPro" id="IPR004263">
    <property type="entry name" value="Exostosin"/>
</dbReference>
<evidence type="ECO:0000256" key="5">
    <source>
        <dbReference type="SAM" id="MobiDB-lite"/>
    </source>
</evidence>
<dbReference type="InterPro" id="IPR029044">
    <property type="entry name" value="Nucleotide-diphossugar_trans"/>
</dbReference>
<feature type="transmembrane region" description="Helical" evidence="6">
    <location>
        <begin position="43"/>
        <end position="61"/>
    </location>
</feature>
<dbReference type="GO" id="GO:0016757">
    <property type="term" value="F:glycosyltransferase activity"/>
    <property type="evidence" value="ECO:0007669"/>
    <property type="project" value="InterPro"/>
</dbReference>
<dbReference type="SUPFAM" id="SSF53448">
    <property type="entry name" value="Nucleotide-diphospho-sugar transferases"/>
    <property type="match status" value="1"/>
</dbReference>
<dbReference type="EMBL" id="HBIC01046582">
    <property type="protein sequence ID" value="CAE0294887.1"/>
    <property type="molecule type" value="Transcribed_RNA"/>
</dbReference>
<evidence type="ECO:0000256" key="1">
    <source>
        <dbReference type="ARBA" id="ARBA00004370"/>
    </source>
</evidence>
<evidence type="ECO:0000256" key="6">
    <source>
        <dbReference type="SAM" id="Phobius"/>
    </source>
</evidence>
<comment type="subcellular location">
    <subcellularLocation>
        <location evidence="1">Membrane</location>
    </subcellularLocation>
</comment>
<evidence type="ECO:0000313" key="8">
    <source>
        <dbReference type="EMBL" id="CAE0294887.1"/>
    </source>
</evidence>
<protein>
    <recommendedName>
        <fullName evidence="7">Glycosyl transferase 64 domain-containing protein</fullName>
    </recommendedName>
</protein>
<accession>A0A7S3HGK5</accession>
<feature type="domain" description="Glycosyl transferase 64" evidence="7">
    <location>
        <begin position="80"/>
        <end position="327"/>
    </location>
</feature>
<gene>
    <name evidence="8" type="ORF">SELO1098_LOCUS23739</name>
    <name evidence="9" type="ORF">SELO1098_LOCUS23742</name>
</gene>
<dbReference type="EMBL" id="HBIC01046585">
    <property type="protein sequence ID" value="CAE0294890.1"/>
    <property type="molecule type" value="Transcribed_RNA"/>
</dbReference>
<dbReference type="PANTHER" id="PTHR48261">
    <property type="entry name" value="ACETYLGLUCOSAMINYLTRANSFERASE"/>
    <property type="match status" value="1"/>
</dbReference>
<keyword evidence="6" id="KW-1133">Transmembrane helix</keyword>
<dbReference type="PANTHER" id="PTHR48261:SF2">
    <property type="entry name" value="ACETYLGLUCOSAMINYLTRANSFERASE"/>
    <property type="match status" value="1"/>
</dbReference>
<dbReference type="GO" id="GO:0016020">
    <property type="term" value="C:membrane"/>
    <property type="evidence" value="ECO:0007669"/>
    <property type="project" value="UniProtKB-SubCell"/>
</dbReference>
<proteinExistence type="predicted"/>
<keyword evidence="3 6" id="KW-0472">Membrane</keyword>
<dbReference type="InterPro" id="IPR015338">
    <property type="entry name" value="GT64_dom"/>
</dbReference>
<evidence type="ECO:0000313" key="9">
    <source>
        <dbReference type="EMBL" id="CAE0294890.1"/>
    </source>
</evidence>
<feature type="region of interest" description="Disordered" evidence="5">
    <location>
        <begin position="1"/>
        <end position="31"/>
    </location>
</feature>
<evidence type="ECO:0000256" key="2">
    <source>
        <dbReference type="ARBA" id="ARBA00022679"/>
    </source>
</evidence>
<name>A0A7S3HGK5_9STRA</name>
<keyword evidence="4" id="KW-1015">Disulfide bond</keyword>
<evidence type="ECO:0000259" key="7">
    <source>
        <dbReference type="Pfam" id="PF09258"/>
    </source>
</evidence>
<dbReference type="Gene3D" id="3.90.550.10">
    <property type="entry name" value="Spore Coat Polysaccharide Biosynthesis Protein SpsA, Chain A"/>
    <property type="match status" value="1"/>
</dbReference>
<sequence length="350" mass="40531">MIRNRSQITMSSSPTGSDIENNMQTDGKGSYRTPWGTTLSRRFVYVLMGCLFLFLVQLFLLNPAPLKEHRPSQAASREQLTIVMNTFERHDLMLEAIDHYKRCSVVKHIYVVWSEKDPPPERIKAKFEGKLHPSVTFRVETEDSLNSRFRPIDGPHNDAIFSVDDDMRVPCADLDLAYEVWRGSQRSIVGFMPRVHIRRNGIWEYRCWWRVWLHGTYSIILTKAAILHHDYFAIYHQSAEQKPVRELVDRRWNCEDIAMQFLIANHTSLPPIYVKGNIDDKGVLGGISTNQNIIKAGHMHDRSSCLSDLEKIYGNMPLVSSRMIVDSAANGWTNRPSTVYEYLSSDLWKW</sequence>
<feature type="compositionally biased region" description="Polar residues" evidence="5">
    <location>
        <begin position="1"/>
        <end position="27"/>
    </location>
</feature>
<keyword evidence="2" id="KW-0808">Transferase</keyword>
<dbReference type="Pfam" id="PF09258">
    <property type="entry name" value="Glyco_transf_64"/>
    <property type="match status" value="1"/>
</dbReference>
<reference evidence="8" key="1">
    <citation type="submission" date="2021-01" db="EMBL/GenBank/DDBJ databases">
        <authorList>
            <person name="Corre E."/>
            <person name="Pelletier E."/>
            <person name="Niang G."/>
            <person name="Scheremetjew M."/>
            <person name="Finn R."/>
            <person name="Kale V."/>
            <person name="Holt S."/>
            <person name="Cochrane G."/>
            <person name="Meng A."/>
            <person name="Brown T."/>
            <person name="Cohen L."/>
        </authorList>
    </citation>
    <scope>NUCLEOTIDE SEQUENCE</scope>
    <source>
        <strain evidence="8">CCAP 955/1</strain>
    </source>
</reference>
<keyword evidence="6" id="KW-0812">Transmembrane</keyword>
<evidence type="ECO:0000256" key="4">
    <source>
        <dbReference type="ARBA" id="ARBA00023157"/>
    </source>
</evidence>
<dbReference type="AlphaFoldDB" id="A0A7S3HGK5"/>